<dbReference type="RefSeq" id="WP_062252692.1">
    <property type="nucleotide sequence ID" value="NZ_CP014229.1"/>
</dbReference>
<gene>
    <name evidence="2" type="ORF">AXF13_08895</name>
</gene>
<evidence type="ECO:0000313" key="2">
    <source>
        <dbReference type="EMBL" id="AMD90228.1"/>
    </source>
</evidence>
<dbReference type="EMBL" id="CP014229">
    <property type="protein sequence ID" value="AMD90228.1"/>
    <property type="molecule type" value="Genomic_DNA"/>
</dbReference>
<dbReference type="STRING" id="44742.AXF13_08895"/>
<feature type="compositionally biased region" description="Low complexity" evidence="1">
    <location>
        <begin position="1"/>
        <end position="18"/>
    </location>
</feature>
<reference evidence="3" key="1">
    <citation type="submission" date="2016-02" db="EMBL/GenBank/DDBJ databases">
        <authorList>
            <person name="Holder M.E."/>
            <person name="Ajami N.J."/>
            <person name="Petrosino J.F."/>
        </authorList>
    </citation>
    <scope>NUCLEOTIDE SEQUENCE [LARGE SCALE GENOMIC DNA]</scope>
    <source>
        <strain evidence="3">CCUG 45958</strain>
    </source>
</reference>
<dbReference type="KEGG" id="dfi:AXF13_08895"/>
<feature type="region of interest" description="Disordered" evidence="1">
    <location>
        <begin position="1"/>
        <end position="35"/>
    </location>
</feature>
<accession>A0A109W9P3</accession>
<sequence length="162" mass="17901">MSTKTNPAPAQNDAQPQPGGRLPQARRATLHSLNKSRMDQIHTLPASAHTLPTDNPTTIPSEALPVSAPLLSLSPDDLAALDRAAQRVEELNRHVMKEIDELHVEILERVDLRRVQFPAWEVMSEFIFYSLFRAAELPSGSLEREKNPALALKMLAGALGNR</sequence>
<evidence type="ECO:0000256" key="1">
    <source>
        <dbReference type="SAM" id="MobiDB-lite"/>
    </source>
</evidence>
<organism evidence="2 3">
    <name type="scientific">Desulfovibrio fairfieldensis</name>
    <dbReference type="NCBI Taxonomy" id="44742"/>
    <lineage>
        <taxon>Bacteria</taxon>
        <taxon>Pseudomonadati</taxon>
        <taxon>Thermodesulfobacteriota</taxon>
        <taxon>Desulfovibrionia</taxon>
        <taxon>Desulfovibrionales</taxon>
        <taxon>Desulfovibrionaceae</taxon>
        <taxon>Desulfovibrio</taxon>
    </lineage>
</organism>
<dbReference type="AlphaFoldDB" id="A0A109W9P3"/>
<dbReference type="Proteomes" id="UP000069241">
    <property type="component" value="Chromosome"/>
</dbReference>
<name>A0A109W9P3_9BACT</name>
<evidence type="ECO:0000313" key="3">
    <source>
        <dbReference type="Proteomes" id="UP000069241"/>
    </source>
</evidence>
<protein>
    <submittedName>
        <fullName evidence="2">Uncharacterized protein</fullName>
    </submittedName>
</protein>
<keyword evidence="3" id="KW-1185">Reference proteome</keyword>
<proteinExistence type="predicted"/>